<sequence>MRSTPVAKAVLAEMTSLYQTLNFLVLLCAAAAAGGLSQWNLQTSASDLTDQVSAVGVSPVPANLSEVRFSCGLSQLQEPDACLKDKNQCRSGTQCFVKNNFDEATVHAVCCCDRETTPITEMIGDHWRCWATKTHVPPYGCDIKCCSRHSGKSAVACFNNDPICCEEGTACGKALDGQACCATPANTTCCTEVGATCWHRPDGPLRIDPFGAGQQCCLRGNIDDYCVPDADCKSSITVFGLATGAFFLATLIVYSWLMGELSKEEFSQCRPAFLLVLKVAALSLIFVVAYWLLPLRLLGNPVRKEPQLFGILLTALLIGVVLGRGPRSNTAFHSHKATVWIYISCHAQTYFGIPQFLPVDAHGWGDGVSVYWLAYKVLEQTNIGSLHVWVNGCLTDCMGEATGLQTFRWLVRRSVERLALNLRRWYHLLTADSSSNGDTQTESGESRREQVQIYRHNSRLFPRFEPTVSLYFACVPGRTVPGSEEQGDLMTRMVIELMNTSPHASPRDIYGPLHRKLWAARRMEGGPLHPLLITTESLNAVDNVEHRARCSTSESLTSEGSTIAPAAAEDEERP</sequence>
<name>A0A1Q9F6H2_SYMMI</name>
<gene>
    <name evidence="3" type="ORF">AK812_SmicGene509</name>
</gene>
<keyword evidence="2" id="KW-1133">Transmembrane helix</keyword>
<dbReference type="EMBL" id="LSRX01000005">
    <property type="protein sequence ID" value="OLQ15295.1"/>
    <property type="molecule type" value="Genomic_DNA"/>
</dbReference>
<dbReference type="AlphaFoldDB" id="A0A1Q9F6H2"/>
<feature type="transmembrane region" description="Helical" evidence="2">
    <location>
        <begin position="308"/>
        <end position="326"/>
    </location>
</feature>
<evidence type="ECO:0000313" key="4">
    <source>
        <dbReference type="Proteomes" id="UP000186817"/>
    </source>
</evidence>
<organism evidence="3 4">
    <name type="scientific">Symbiodinium microadriaticum</name>
    <name type="common">Dinoflagellate</name>
    <name type="synonym">Zooxanthella microadriatica</name>
    <dbReference type="NCBI Taxonomy" id="2951"/>
    <lineage>
        <taxon>Eukaryota</taxon>
        <taxon>Sar</taxon>
        <taxon>Alveolata</taxon>
        <taxon>Dinophyceae</taxon>
        <taxon>Suessiales</taxon>
        <taxon>Symbiodiniaceae</taxon>
        <taxon>Symbiodinium</taxon>
    </lineage>
</organism>
<feature type="transmembrane region" description="Helical" evidence="2">
    <location>
        <begin position="271"/>
        <end position="293"/>
    </location>
</feature>
<feature type="transmembrane region" description="Helical" evidence="2">
    <location>
        <begin position="21"/>
        <end position="41"/>
    </location>
</feature>
<protein>
    <submittedName>
        <fullName evidence="3">Uncharacterized protein</fullName>
    </submittedName>
</protein>
<accession>A0A1Q9F6H2</accession>
<proteinExistence type="predicted"/>
<dbReference type="Proteomes" id="UP000186817">
    <property type="component" value="Unassembled WGS sequence"/>
</dbReference>
<keyword evidence="2" id="KW-0472">Membrane</keyword>
<feature type="region of interest" description="Disordered" evidence="1">
    <location>
        <begin position="550"/>
        <end position="574"/>
    </location>
</feature>
<reference evidence="3 4" key="1">
    <citation type="submission" date="2016-02" db="EMBL/GenBank/DDBJ databases">
        <title>Genome analysis of coral dinoflagellate symbionts highlights evolutionary adaptations to a symbiotic lifestyle.</title>
        <authorList>
            <person name="Aranda M."/>
            <person name="Li Y."/>
            <person name="Liew Y.J."/>
            <person name="Baumgarten S."/>
            <person name="Simakov O."/>
            <person name="Wilson M."/>
            <person name="Piel J."/>
            <person name="Ashoor H."/>
            <person name="Bougouffa S."/>
            <person name="Bajic V.B."/>
            <person name="Ryu T."/>
            <person name="Ravasi T."/>
            <person name="Bayer T."/>
            <person name="Micklem G."/>
            <person name="Kim H."/>
            <person name="Bhak J."/>
            <person name="Lajeunesse T.C."/>
            <person name="Voolstra C.R."/>
        </authorList>
    </citation>
    <scope>NUCLEOTIDE SEQUENCE [LARGE SCALE GENOMIC DNA]</scope>
    <source>
        <strain evidence="3 4">CCMP2467</strain>
    </source>
</reference>
<feature type="transmembrane region" description="Helical" evidence="2">
    <location>
        <begin position="236"/>
        <end position="259"/>
    </location>
</feature>
<evidence type="ECO:0000256" key="2">
    <source>
        <dbReference type="SAM" id="Phobius"/>
    </source>
</evidence>
<dbReference type="OrthoDB" id="409840at2759"/>
<keyword evidence="2" id="KW-0812">Transmembrane</keyword>
<evidence type="ECO:0000313" key="3">
    <source>
        <dbReference type="EMBL" id="OLQ15295.1"/>
    </source>
</evidence>
<feature type="compositionally biased region" description="Low complexity" evidence="1">
    <location>
        <begin position="551"/>
        <end position="562"/>
    </location>
</feature>
<comment type="caution">
    <text evidence="3">The sequence shown here is derived from an EMBL/GenBank/DDBJ whole genome shotgun (WGS) entry which is preliminary data.</text>
</comment>
<evidence type="ECO:0000256" key="1">
    <source>
        <dbReference type="SAM" id="MobiDB-lite"/>
    </source>
</evidence>
<keyword evidence="4" id="KW-1185">Reference proteome</keyword>